<protein>
    <submittedName>
        <fullName evidence="2">Uncharacterized protein</fullName>
    </submittedName>
</protein>
<dbReference type="EMBL" id="MU839842">
    <property type="protein sequence ID" value="KAK1751313.1"/>
    <property type="molecule type" value="Genomic_DNA"/>
</dbReference>
<keyword evidence="3" id="KW-1185">Reference proteome</keyword>
<sequence>TPWILCREPIQTPATHYNNPTVTRKDPPAIRSTTMPRPPTGTPLGVDIEFPTFDRKTGVKQSDAFITISFNDADHADRYYDYLTETRQSFHNKYNLRAVRRGRRAIKMRLPSFFGSVSASAQCSGFRFSIDKGDREYVDEWVSVLKLWVFLPGSRTETFVTRDWYNYPDLVDILLPSAPRNRTAKAKREDRFEDIDKVQHGYTTD</sequence>
<evidence type="ECO:0000313" key="3">
    <source>
        <dbReference type="Proteomes" id="UP001239445"/>
    </source>
</evidence>
<evidence type="ECO:0000256" key="1">
    <source>
        <dbReference type="SAM" id="MobiDB-lite"/>
    </source>
</evidence>
<feature type="region of interest" description="Disordered" evidence="1">
    <location>
        <begin position="14"/>
        <end position="45"/>
    </location>
</feature>
<gene>
    <name evidence="2" type="ORF">QBC47DRAFT_80873</name>
</gene>
<comment type="caution">
    <text evidence="2">The sequence shown here is derived from an EMBL/GenBank/DDBJ whole genome shotgun (WGS) entry which is preliminary data.</text>
</comment>
<organism evidence="2 3">
    <name type="scientific">Echria macrotheca</name>
    <dbReference type="NCBI Taxonomy" id="438768"/>
    <lineage>
        <taxon>Eukaryota</taxon>
        <taxon>Fungi</taxon>
        <taxon>Dikarya</taxon>
        <taxon>Ascomycota</taxon>
        <taxon>Pezizomycotina</taxon>
        <taxon>Sordariomycetes</taxon>
        <taxon>Sordariomycetidae</taxon>
        <taxon>Sordariales</taxon>
        <taxon>Schizotheciaceae</taxon>
        <taxon>Echria</taxon>
    </lineage>
</organism>
<evidence type="ECO:0000313" key="2">
    <source>
        <dbReference type="EMBL" id="KAK1751313.1"/>
    </source>
</evidence>
<proteinExistence type="predicted"/>
<reference evidence="2" key="1">
    <citation type="submission" date="2023-06" db="EMBL/GenBank/DDBJ databases">
        <title>Genome-scale phylogeny and comparative genomics of the fungal order Sordariales.</title>
        <authorList>
            <consortium name="Lawrence Berkeley National Laboratory"/>
            <person name="Hensen N."/>
            <person name="Bonometti L."/>
            <person name="Westerberg I."/>
            <person name="Brannstrom I.O."/>
            <person name="Guillou S."/>
            <person name="Cros-Aarteil S."/>
            <person name="Calhoun S."/>
            <person name="Haridas S."/>
            <person name="Kuo A."/>
            <person name="Mondo S."/>
            <person name="Pangilinan J."/>
            <person name="Riley R."/>
            <person name="Labutti K."/>
            <person name="Andreopoulos B."/>
            <person name="Lipzen A."/>
            <person name="Chen C."/>
            <person name="Yanf M."/>
            <person name="Daum C."/>
            <person name="Ng V."/>
            <person name="Clum A."/>
            <person name="Steindorff A."/>
            <person name="Ohm R."/>
            <person name="Martin F."/>
            <person name="Silar P."/>
            <person name="Natvig D."/>
            <person name="Lalanne C."/>
            <person name="Gautier V."/>
            <person name="Ament-Velasquez S.L."/>
            <person name="Kruys A."/>
            <person name="Hutchinson M.I."/>
            <person name="Powell A.J."/>
            <person name="Barry K."/>
            <person name="Miller A.N."/>
            <person name="Grigoriev I.V."/>
            <person name="Debuchy R."/>
            <person name="Gladieux P."/>
            <person name="Thoren M.H."/>
            <person name="Johannesson H."/>
        </authorList>
    </citation>
    <scope>NUCLEOTIDE SEQUENCE</scope>
    <source>
        <strain evidence="2">PSN4</strain>
    </source>
</reference>
<dbReference type="AlphaFoldDB" id="A0AAJ0B430"/>
<accession>A0AAJ0B430</accession>
<name>A0AAJ0B430_9PEZI</name>
<feature type="non-terminal residue" evidence="2">
    <location>
        <position position="1"/>
    </location>
</feature>
<dbReference type="Proteomes" id="UP001239445">
    <property type="component" value="Unassembled WGS sequence"/>
</dbReference>